<sequence>MISEELKKMFEGRIEMQDIHYVGKACYGRLEENLRGKIELGQGFMDSGYTRLTVSVLERTNGLVDQMKFLISDVTGLKKETNGERMAGPELSSYKDSVWWNCEIDEADYQKIAEVVNGYLSLFQSESEELVQGQKEGKVQVQDEQAGLLPGNILT</sequence>
<protein>
    <submittedName>
        <fullName evidence="1">Uncharacterized protein</fullName>
    </submittedName>
</protein>
<name>A0AA41FGL4_9FIRM</name>
<evidence type="ECO:0000313" key="2">
    <source>
        <dbReference type="Proteomes" id="UP000708338"/>
    </source>
</evidence>
<reference evidence="1" key="1">
    <citation type="journal article" date="2021" name="Gut Microbes">
        <title>A synthetic consortium of 100 gut commensals modulates the composition and function in a colon model of the microbiome of elderly subjects.</title>
        <authorList>
            <person name="Perez M."/>
            <person name="Ntemiri A."/>
            <person name="Tan H."/>
            <person name="Harris H.M.B."/>
            <person name="Roager H.M."/>
            <person name="Ribiere C."/>
            <person name="O'Toole P.W."/>
        </authorList>
    </citation>
    <scope>NUCLEOTIDE SEQUENCE</scope>
    <source>
        <strain evidence="1">MCC335</strain>
    </source>
</reference>
<dbReference type="EMBL" id="WQPS01000026">
    <property type="protein sequence ID" value="MBT9811326.1"/>
    <property type="molecule type" value="Genomic_DNA"/>
</dbReference>
<proteinExistence type="predicted"/>
<comment type="caution">
    <text evidence="1">The sequence shown here is derived from an EMBL/GenBank/DDBJ whole genome shotgun (WGS) entry which is preliminary data.</text>
</comment>
<dbReference type="Proteomes" id="UP000708338">
    <property type="component" value="Unassembled WGS sequence"/>
</dbReference>
<evidence type="ECO:0000313" key="1">
    <source>
        <dbReference type="EMBL" id="MBT9811326.1"/>
    </source>
</evidence>
<gene>
    <name evidence="1" type="ORF">GPL26_17005</name>
</gene>
<dbReference type="AlphaFoldDB" id="A0AA41FGL4"/>
<organism evidence="1 2">
    <name type="scientific">Enterocloster citroniae</name>
    <dbReference type="NCBI Taxonomy" id="358743"/>
    <lineage>
        <taxon>Bacteria</taxon>
        <taxon>Bacillati</taxon>
        <taxon>Bacillota</taxon>
        <taxon>Clostridia</taxon>
        <taxon>Lachnospirales</taxon>
        <taxon>Lachnospiraceae</taxon>
        <taxon>Enterocloster</taxon>
    </lineage>
</organism>
<dbReference type="RefSeq" id="WP_215630213.1">
    <property type="nucleotide sequence ID" value="NZ_WQPS01000026.1"/>
</dbReference>
<accession>A0AA41FGL4</accession>